<reference evidence="3" key="1">
    <citation type="submission" date="2021-08" db="EMBL/GenBank/DDBJ databases">
        <title>WGS assembly of Ceratopteris richardii.</title>
        <authorList>
            <person name="Marchant D.B."/>
            <person name="Chen G."/>
            <person name="Jenkins J."/>
            <person name="Shu S."/>
            <person name="Leebens-Mack J."/>
            <person name="Grimwood J."/>
            <person name="Schmutz J."/>
            <person name="Soltis P."/>
            <person name="Soltis D."/>
            <person name="Chen Z.-H."/>
        </authorList>
    </citation>
    <scope>NUCLEOTIDE SEQUENCE</scope>
    <source>
        <strain evidence="3">Whitten #5841</strain>
        <tissue evidence="3">Leaf</tissue>
    </source>
</reference>
<feature type="region of interest" description="Disordered" evidence="2">
    <location>
        <begin position="841"/>
        <end position="878"/>
    </location>
</feature>
<accession>A0A8T2RNY9</accession>
<feature type="compositionally biased region" description="Basic residues" evidence="2">
    <location>
        <begin position="676"/>
        <end position="685"/>
    </location>
</feature>
<dbReference type="PANTHER" id="PTHR16897:SF2">
    <property type="entry name" value="OS03G0226600 PROTEIN"/>
    <property type="match status" value="1"/>
</dbReference>
<feature type="compositionally biased region" description="Basic and acidic residues" evidence="2">
    <location>
        <begin position="428"/>
        <end position="445"/>
    </location>
</feature>
<feature type="compositionally biased region" description="Low complexity" evidence="2">
    <location>
        <begin position="852"/>
        <end position="864"/>
    </location>
</feature>
<evidence type="ECO:0000256" key="2">
    <source>
        <dbReference type="SAM" id="MobiDB-lite"/>
    </source>
</evidence>
<protein>
    <submittedName>
        <fullName evidence="3">Uncharacterized protein</fullName>
    </submittedName>
</protein>
<feature type="compositionally biased region" description="Basic and acidic residues" evidence="2">
    <location>
        <begin position="865"/>
        <end position="878"/>
    </location>
</feature>
<dbReference type="OrthoDB" id="567691at2759"/>
<gene>
    <name evidence="3" type="ORF">KP509_26G064500</name>
</gene>
<keyword evidence="4" id="KW-1185">Reference proteome</keyword>
<comment type="caution">
    <text evidence="3">The sequence shown here is derived from an EMBL/GenBank/DDBJ whole genome shotgun (WGS) entry which is preliminary data.</text>
</comment>
<keyword evidence="1" id="KW-0175">Coiled coil</keyword>
<organism evidence="3 4">
    <name type="scientific">Ceratopteris richardii</name>
    <name type="common">Triangle waterfern</name>
    <dbReference type="NCBI Taxonomy" id="49495"/>
    <lineage>
        <taxon>Eukaryota</taxon>
        <taxon>Viridiplantae</taxon>
        <taxon>Streptophyta</taxon>
        <taxon>Embryophyta</taxon>
        <taxon>Tracheophyta</taxon>
        <taxon>Polypodiopsida</taxon>
        <taxon>Polypodiidae</taxon>
        <taxon>Polypodiales</taxon>
        <taxon>Pteridineae</taxon>
        <taxon>Pteridaceae</taxon>
        <taxon>Parkerioideae</taxon>
        <taxon>Ceratopteris</taxon>
    </lineage>
</organism>
<evidence type="ECO:0000313" key="4">
    <source>
        <dbReference type="Proteomes" id="UP000825935"/>
    </source>
</evidence>
<sequence length="1305" mass="145382">MPGLVHRNPQPPKQPSGLVADCRGGSNSSLQRDGIELQKLQRFWNDLSSSARHDLLRIDKQTLFEQVRKNLYCSRCNGLLLEAFSQIVAYSKSHQGGCSCNGKHSGVCSKAHCDKRCSSIAFHPQDDVRDPSVHPWGGLTATRDSTLTLLDSFVDGQPLEVIQNVCDCARSKERERELLYPDACGGGGRGWISQGNNNSGRGYSLKETCALHTARLSCNALVDFWSALGEETRKSLLRMKEEDFIARLMYRFESKRFCRDCRRNVLKELKELKELKRSRKEPKCTRWFCNADTAFQYEVSNTSVHVNWKECFGGDFGSTYQHFEWGLGSAEGSCDILGFEDVGLSEGAMVDGLDLSQFSLFYITLRAWKRDGRCNEVSVKSYGLRGKQCVHRRLFVGDGHVMITKGDSIKRFFEHAEEAEEEEDDDGIDKSGSEPENEGFRVQKHAKSPELAREFLLDAASIIFKEQVEKAFREGTARQNAHTIFVCLALTLLEERILVAYKEINTLEKQKQLLEEEEHEKREEELRRERKRLKEKEKKLRRKEKQKGREREKEKSKCDLQPACSTVTDCDSGTTSLIDENEDDSMINEKGELLHLSSVEGDTGVTSLHAEDEDGVLDCKDESLQATSVESMDLPDCDHFKCETSNSFESCMSLDNLEDARTEDSNSNFVLDRSKPSRRRSRPRKGPFMEVISRRFIRRSSVTSIDSTDSSQGRTKVSCTSVSETSEEVTEQVFVSTQKLHRGFMKPERNMRHNSMDGWNNPRYQHKQNGLISQSSSKRTFYVKTKQNDTATWIGKECLSIRSSQRKNAVVVDSQNVSHIGSFVSGSSQCNWQIMKAVPNGRAKRGSLDQVSITDSEIISSNSSESEKASESDRKERISICSDESAEAGMRSNGCPQEDLVTSGHVPIAESMNNGKPLGRVVAVSKEESLDDETSSSSSPFSAASCVTDSSDGAGTTSSMRSESSNPTSGCISVEASVSEPFSSGQIVNQAYGDELMHNGTSNANLFEVNHSAYKREGSHSVNVVERFVCADYYPFSSASDFLPYAHEYSNGYEHVGQSHNPEITVLNSNSHICHSDSGMQHPLLPGPMMQVHVPHSFGFPWMPSQCVTQQVMPSGLISLPHHPGSLYMENFGSSTGGMSGALLPLPPSFHHMPPVMGFACIPAASMNQDYTQWSEHQLLYDEGQVVEGPSIQSGLPENKRYHQSGMDEHMPVVSGSPNTSSVASLSSSDPLEFSLFHFGSLPTDEQELSKLSQSQQCSKDPFKPLDMSCSRAVQQETAGVPKPNLPVEEYSLFAATPSSRFSFF</sequence>
<dbReference type="Proteomes" id="UP000825935">
    <property type="component" value="Chromosome 26"/>
</dbReference>
<feature type="compositionally biased region" description="Low complexity" evidence="2">
    <location>
        <begin position="935"/>
        <end position="959"/>
    </location>
</feature>
<feature type="region of interest" description="Disordered" evidence="2">
    <location>
        <begin position="926"/>
        <end position="972"/>
    </location>
</feature>
<dbReference type="PANTHER" id="PTHR16897">
    <property type="entry name" value="OS10G0105400 PROTEIN"/>
    <property type="match status" value="1"/>
</dbReference>
<feature type="coiled-coil region" evidence="1">
    <location>
        <begin position="490"/>
        <end position="553"/>
    </location>
</feature>
<feature type="region of interest" description="Disordered" evidence="2">
    <location>
        <begin position="419"/>
        <end position="445"/>
    </location>
</feature>
<dbReference type="EMBL" id="CM035431">
    <property type="protein sequence ID" value="KAH7297295.1"/>
    <property type="molecule type" value="Genomic_DNA"/>
</dbReference>
<feature type="region of interest" description="Disordered" evidence="2">
    <location>
        <begin position="662"/>
        <end position="690"/>
    </location>
</feature>
<evidence type="ECO:0000313" key="3">
    <source>
        <dbReference type="EMBL" id="KAH7297295.1"/>
    </source>
</evidence>
<feature type="region of interest" description="Disordered" evidence="2">
    <location>
        <begin position="1"/>
        <end position="20"/>
    </location>
</feature>
<proteinExistence type="predicted"/>
<dbReference type="OMA" id="QPENEYH"/>
<feature type="compositionally biased region" description="Polar residues" evidence="2">
    <location>
        <begin position="960"/>
        <end position="971"/>
    </location>
</feature>
<evidence type="ECO:0000256" key="1">
    <source>
        <dbReference type="SAM" id="Coils"/>
    </source>
</evidence>
<name>A0A8T2RNY9_CERRI</name>